<proteinExistence type="predicted"/>
<protein>
    <recommendedName>
        <fullName evidence="3">Ribosomal protein</fullName>
    </recommendedName>
</protein>
<name>A0AAV5V363_9BILA</name>
<evidence type="ECO:0000313" key="1">
    <source>
        <dbReference type="EMBL" id="GMT12255.1"/>
    </source>
</evidence>
<comment type="caution">
    <text evidence="1">The sequence shown here is derived from an EMBL/GenBank/DDBJ whole genome shotgun (WGS) entry which is preliminary data.</text>
</comment>
<evidence type="ECO:0000313" key="2">
    <source>
        <dbReference type="Proteomes" id="UP001432322"/>
    </source>
</evidence>
<sequence length="181" mass="19436">MENSLPVCETAFPVDFRSGNLFDLSEEDHADVLLVAAANVPVHLEQLVLQISGVDVEVLGVVVFLAGFERARDVAVLARLEVLHGVGEGGFAELCADGRMEVRDSRLVGYESDLDRGLGAGHEAAGLLLLVAVLDLDELALGGGQRLHVEERFWILVRHRGEVCSSCSKQGAHEDEGTDHG</sequence>
<reference evidence="1" key="1">
    <citation type="submission" date="2023-10" db="EMBL/GenBank/DDBJ databases">
        <title>Genome assembly of Pristionchus species.</title>
        <authorList>
            <person name="Yoshida K."/>
            <person name="Sommer R.J."/>
        </authorList>
    </citation>
    <scope>NUCLEOTIDE SEQUENCE</scope>
    <source>
        <strain evidence="1">RS5133</strain>
    </source>
</reference>
<organism evidence="1 2">
    <name type="scientific">Pristionchus fissidentatus</name>
    <dbReference type="NCBI Taxonomy" id="1538716"/>
    <lineage>
        <taxon>Eukaryota</taxon>
        <taxon>Metazoa</taxon>
        <taxon>Ecdysozoa</taxon>
        <taxon>Nematoda</taxon>
        <taxon>Chromadorea</taxon>
        <taxon>Rhabditida</taxon>
        <taxon>Rhabditina</taxon>
        <taxon>Diplogasteromorpha</taxon>
        <taxon>Diplogasteroidea</taxon>
        <taxon>Neodiplogasteridae</taxon>
        <taxon>Pristionchus</taxon>
    </lineage>
</organism>
<dbReference type="EMBL" id="BTSY01000001">
    <property type="protein sequence ID" value="GMT12255.1"/>
    <property type="molecule type" value="Genomic_DNA"/>
</dbReference>
<feature type="non-terminal residue" evidence="1">
    <location>
        <position position="181"/>
    </location>
</feature>
<dbReference type="AlphaFoldDB" id="A0AAV5V363"/>
<keyword evidence="2" id="KW-1185">Reference proteome</keyword>
<gene>
    <name evidence="1" type="ORF">PFISCL1PPCAC_3552</name>
</gene>
<dbReference type="Proteomes" id="UP001432322">
    <property type="component" value="Unassembled WGS sequence"/>
</dbReference>
<evidence type="ECO:0008006" key="3">
    <source>
        <dbReference type="Google" id="ProtNLM"/>
    </source>
</evidence>
<accession>A0AAV5V363</accession>